<proteinExistence type="predicted"/>
<sequence>MAAGKSDAILLTCTYYIAVLEGASLPVSTPVINILMKSAERTHPDTVKGTMDRLNRHATHRQASVDVEIAVIDDAFDLIMKGRARTYGGKFF</sequence>
<protein>
    <submittedName>
        <fullName evidence="1">Uncharacterized protein</fullName>
    </submittedName>
</protein>
<dbReference type="RefSeq" id="WP_046132803.1">
    <property type="nucleotide sequence ID" value="NZ_CP035232.1"/>
</dbReference>
<dbReference type="KEGG" id="bgy:BGLY_2243"/>
<accession>A0AAJ4D2H9</accession>
<gene>
    <name evidence="1" type="ORF">EQZ20_11375</name>
</gene>
<dbReference type="Proteomes" id="UP000288675">
    <property type="component" value="Chromosome"/>
</dbReference>
<name>A0AAJ4D2H9_9BACI</name>
<organism evidence="1 2">
    <name type="scientific">Bacillus glycinifermentans</name>
    <dbReference type="NCBI Taxonomy" id="1664069"/>
    <lineage>
        <taxon>Bacteria</taxon>
        <taxon>Bacillati</taxon>
        <taxon>Bacillota</taxon>
        <taxon>Bacilli</taxon>
        <taxon>Bacillales</taxon>
        <taxon>Bacillaceae</taxon>
        <taxon>Bacillus</taxon>
    </lineage>
</organism>
<evidence type="ECO:0000313" key="1">
    <source>
        <dbReference type="EMBL" id="QAT65445.1"/>
    </source>
</evidence>
<dbReference type="EMBL" id="CP035232">
    <property type="protein sequence ID" value="QAT65445.1"/>
    <property type="molecule type" value="Genomic_DNA"/>
</dbReference>
<dbReference type="GeneID" id="82853272"/>
<dbReference type="AlphaFoldDB" id="A0AAJ4D2H9"/>
<evidence type="ECO:0000313" key="2">
    <source>
        <dbReference type="Proteomes" id="UP000288675"/>
    </source>
</evidence>
<reference evidence="1 2" key="1">
    <citation type="submission" date="2019-01" db="EMBL/GenBank/DDBJ databases">
        <title>Genome sequence of Bacillus glycinifermentans SRCM103574.</title>
        <authorList>
            <person name="Kong H.-J."/>
            <person name="Jeong S.-Y."/>
            <person name="Jeong D.-Y."/>
        </authorList>
    </citation>
    <scope>NUCLEOTIDE SEQUENCE [LARGE SCALE GENOMIC DNA]</scope>
    <source>
        <strain evidence="1 2">SRCM103574</strain>
    </source>
</reference>